<dbReference type="EMBL" id="JAQQWI010000008">
    <property type="protein sequence ID" value="KAK8023296.1"/>
    <property type="molecule type" value="Genomic_DNA"/>
</dbReference>
<dbReference type="Pfam" id="PF06985">
    <property type="entry name" value="HET"/>
    <property type="match status" value="1"/>
</dbReference>
<keyword evidence="3" id="KW-1185">Reference proteome</keyword>
<feature type="domain" description="Heterokaryon incompatibility" evidence="1">
    <location>
        <begin position="236"/>
        <end position="387"/>
    </location>
</feature>
<dbReference type="PANTHER" id="PTHR33112">
    <property type="entry name" value="DOMAIN PROTEIN, PUTATIVE-RELATED"/>
    <property type="match status" value="1"/>
</dbReference>
<name>A0ABR1RZE5_9PEZI</name>
<gene>
    <name evidence="2" type="ORF">PG991_006535</name>
</gene>
<reference evidence="2 3" key="1">
    <citation type="submission" date="2023-01" db="EMBL/GenBank/DDBJ databases">
        <title>Analysis of 21 Apiospora genomes using comparative genomics revels a genus with tremendous synthesis potential of carbohydrate active enzymes and secondary metabolites.</title>
        <authorList>
            <person name="Sorensen T."/>
        </authorList>
    </citation>
    <scope>NUCLEOTIDE SEQUENCE [LARGE SCALE GENOMIC DNA]</scope>
    <source>
        <strain evidence="2 3">CBS 20057</strain>
    </source>
</reference>
<evidence type="ECO:0000313" key="3">
    <source>
        <dbReference type="Proteomes" id="UP001396898"/>
    </source>
</evidence>
<evidence type="ECO:0000313" key="2">
    <source>
        <dbReference type="EMBL" id="KAK8023296.1"/>
    </source>
</evidence>
<sequence>MGNLISSTSHFRSCGLCYFKLPVGTPFLDQPSVSRRAIPVKPNSSQEAGRLDDVLLPPKNASVVEMKTELTAFTISSERSCVGCAAFLECLDRMLRDQGFMIDEQCWHSQCMLTWLVGDRKSCYPSFRIVLQVTKATANQEPRLQEKSFEMLLGYTGPTYSIPAARKALPSFALGYTGSTGSLNSIRAWLEDCELSHENCRPPADILPDRVVELSRDPGGQIIFRLVQGLGRRAAYACLSHRWGPSTERCKTTTATLAAHFEQVPSSILPKNFREASEVALYLGLKYLWIDSLCIIQDDAEDWKVQAAQMCNIYSGAYLTIAATSSGDSDNGMFRTVSTIPISPVETNRSDIFIREYPSHFPSPQWSPDPNELAKFPLLTRGWVYQERLLSPRVVHFTRCEVLLECSARKAYCECGEAADVPTWARKHNYRNPWPEKVRSEWNELVGEYSALQLTYTSDKIPALAGIARYYGTRHRSSFGRYVAGLWENSLPQDLLWYVKNAEGVTRPEVSPEPSWSWASVTGRIDTWEISRTATTASEQIQVFHPSHNGSSIGTGGYDVHPDYMFSDAKGARRLEEGSQVFCLKTGFLLGGRHFCLILRSLDEERTVFERVGLLQRTLKEEVDSWYEDGQTAHTFRFV</sequence>
<proteinExistence type="predicted"/>
<dbReference type="Proteomes" id="UP001396898">
    <property type="component" value="Unassembled WGS sequence"/>
</dbReference>
<accession>A0ABR1RZE5</accession>
<comment type="caution">
    <text evidence="2">The sequence shown here is derived from an EMBL/GenBank/DDBJ whole genome shotgun (WGS) entry which is preliminary data.</text>
</comment>
<organism evidence="2 3">
    <name type="scientific">Apiospora marii</name>
    <dbReference type="NCBI Taxonomy" id="335849"/>
    <lineage>
        <taxon>Eukaryota</taxon>
        <taxon>Fungi</taxon>
        <taxon>Dikarya</taxon>
        <taxon>Ascomycota</taxon>
        <taxon>Pezizomycotina</taxon>
        <taxon>Sordariomycetes</taxon>
        <taxon>Xylariomycetidae</taxon>
        <taxon>Amphisphaeriales</taxon>
        <taxon>Apiosporaceae</taxon>
        <taxon>Apiospora</taxon>
    </lineage>
</organism>
<dbReference type="PANTHER" id="PTHR33112:SF9">
    <property type="entry name" value="HETEROKARYON INCOMPATIBILITY DOMAIN-CONTAINING PROTEIN"/>
    <property type="match status" value="1"/>
</dbReference>
<dbReference type="InterPro" id="IPR010730">
    <property type="entry name" value="HET"/>
</dbReference>
<evidence type="ECO:0000259" key="1">
    <source>
        <dbReference type="Pfam" id="PF06985"/>
    </source>
</evidence>
<protein>
    <submittedName>
        <fullName evidence="2">HET-domain-containing protein</fullName>
    </submittedName>
</protein>